<dbReference type="InterPro" id="IPR002938">
    <property type="entry name" value="FAD-bd"/>
</dbReference>
<dbReference type="PANTHER" id="PTHR46865:SF8">
    <property type="entry name" value="POSSIBLE OXIDOREDUCTASE"/>
    <property type="match status" value="1"/>
</dbReference>
<dbReference type="InterPro" id="IPR036188">
    <property type="entry name" value="FAD/NAD-bd_sf"/>
</dbReference>
<dbReference type="InterPro" id="IPR051704">
    <property type="entry name" value="FAD_aromatic-hydroxylase"/>
</dbReference>
<dbReference type="SUPFAM" id="SSF51905">
    <property type="entry name" value="FAD/NAD(P)-binding domain"/>
    <property type="match status" value="1"/>
</dbReference>
<dbReference type="Pfam" id="PF01494">
    <property type="entry name" value="FAD_binding_3"/>
    <property type="match status" value="1"/>
</dbReference>
<reference evidence="2" key="1">
    <citation type="submission" date="2020-10" db="EMBL/GenBank/DDBJ databases">
        <title>Sequencing the genomes of 1000 actinobacteria strains.</title>
        <authorList>
            <person name="Klenk H.-P."/>
        </authorList>
    </citation>
    <scope>NUCLEOTIDE SEQUENCE</scope>
    <source>
        <strain evidence="2">DSM 46832</strain>
    </source>
</reference>
<keyword evidence="3" id="KW-1185">Reference proteome</keyword>
<comment type="caution">
    <text evidence="2">The sequence shown here is derived from an EMBL/GenBank/DDBJ whole genome shotgun (WGS) entry which is preliminary data.</text>
</comment>
<dbReference type="Gene3D" id="3.30.9.10">
    <property type="entry name" value="D-Amino Acid Oxidase, subunit A, domain 2"/>
    <property type="match status" value="1"/>
</dbReference>
<evidence type="ECO:0000313" key="3">
    <source>
        <dbReference type="Proteomes" id="UP000649753"/>
    </source>
</evidence>
<proteinExistence type="predicted"/>
<gene>
    <name evidence="2" type="ORF">H4W31_006284</name>
</gene>
<organism evidence="2 3">
    <name type="scientific">Plantactinospora soyae</name>
    <dbReference type="NCBI Taxonomy" id="1544732"/>
    <lineage>
        <taxon>Bacteria</taxon>
        <taxon>Bacillati</taxon>
        <taxon>Actinomycetota</taxon>
        <taxon>Actinomycetes</taxon>
        <taxon>Micromonosporales</taxon>
        <taxon>Micromonosporaceae</taxon>
        <taxon>Plantactinospora</taxon>
    </lineage>
</organism>
<dbReference type="GO" id="GO:0071949">
    <property type="term" value="F:FAD binding"/>
    <property type="evidence" value="ECO:0007669"/>
    <property type="project" value="InterPro"/>
</dbReference>
<dbReference type="EMBL" id="JADBEB010000001">
    <property type="protein sequence ID" value="MBE1490646.1"/>
    <property type="molecule type" value="Genomic_DNA"/>
</dbReference>
<evidence type="ECO:0000313" key="2">
    <source>
        <dbReference type="EMBL" id="MBE1490646.1"/>
    </source>
</evidence>
<dbReference type="Gene3D" id="3.50.50.60">
    <property type="entry name" value="FAD/NAD(P)-binding domain"/>
    <property type="match status" value="1"/>
</dbReference>
<dbReference type="Proteomes" id="UP000649753">
    <property type="component" value="Unassembled WGS sequence"/>
</dbReference>
<sequence length="386" mass="42166">MAAAIRLHEAGWETVIVERSVARRSGGYFVLVYGAGVAAAERLGIGDAVPTLQYEDQKTNEVLGSGRRMPGLGFEALARPPRMMLRGHVETALFEALPAQTQVRYSTTPTAIGQDEYGATVTLRNTETGAESTEAFDLVVGADGVRSTVRSLVFGPHQQFLRPTGYMTAAALMREQVPGFLPHEGLAYTAPGRCAWTFPMVGESAPSIMFSYRTKNIDAEFRRSPAESLRRAFGRTSLGPVLGHMLHEYERADTVLFDSADEVVMPRWHNGRVVLLGDAAACPTLFVGMGVSSALAGADLLGTMLEQHPTSLTRALFAWEARLRPFVEEQQSSLPLTQKLFLPPTLIDRVFRLLMFVPLPAIGSIADWNIKRSPIFSKKDLDISAA</sequence>
<feature type="domain" description="FAD-binding" evidence="1">
    <location>
        <begin position="2"/>
        <end position="305"/>
    </location>
</feature>
<dbReference type="AlphaFoldDB" id="A0A927MCK6"/>
<evidence type="ECO:0000259" key="1">
    <source>
        <dbReference type="Pfam" id="PF01494"/>
    </source>
</evidence>
<protein>
    <submittedName>
        <fullName evidence="2">2-polyprenyl-6-methoxyphenol hydroxylase-like FAD-dependent oxidoreductase</fullName>
    </submittedName>
</protein>
<accession>A0A927MCK6</accession>
<dbReference type="PANTHER" id="PTHR46865">
    <property type="entry name" value="OXIDOREDUCTASE-RELATED"/>
    <property type="match status" value="1"/>
</dbReference>
<name>A0A927MCK6_9ACTN</name>